<feature type="transmembrane region" description="Helical" evidence="1">
    <location>
        <begin position="6"/>
        <end position="26"/>
    </location>
</feature>
<keyword evidence="1" id="KW-0812">Transmembrane</keyword>
<reference evidence="2 3" key="1">
    <citation type="journal article" date="2016" name="Nat. Commun.">
        <title>Thousands of microbial genomes shed light on interconnected biogeochemical processes in an aquifer system.</title>
        <authorList>
            <person name="Anantharaman K."/>
            <person name="Brown C.T."/>
            <person name="Hug L.A."/>
            <person name="Sharon I."/>
            <person name="Castelle C.J."/>
            <person name="Probst A.J."/>
            <person name="Thomas B.C."/>
            <person name="Singh A."/>
            <person name="Wilkins M.J."/>
            <person name="Karaoz U."/>
            <person name="Brodie E.L."/>
            <person name="Williams K.H."/>
            <person name="Hubbard S.S."/>
            <person name="Banfield J.F."/>
        </authorList>
    </citation>
    <scope>NUCLEOTIDE SEQUENCE [LARGE SCALE GENOMIC DNA]</scope>
</reference>
<evidence type="ECO:0000313" key="3">
    <source>
        <dbReference type="Proteomes" id="UP000178908"/>
    </source>
</evidence>
<dbReference type="InterPro" id="IPR011042">
    <property type="entry name" value="6-blade_b-propeller_TolB-like"/>
</dbReference>
<evidence type="ECO:0008006" key="4">
    <source>
        <dbReference type="Google" id="ProtNLM"/>
    </source>
</evidence>
<dbReference type="Proteomes" id="UP000178908">
    <property type="component" value="Unassembled WGS sequence"/>
</dbReference>
<evidence type="ECO:0000313" key="2">
    <source>
        <dbReference type="EMBL" id="OGN08005.1"/>
    </source>
</evidence>
<accession>A0A1F8F4C5</accession>
<evidence type="ECO:0000256" key="1">
    <source>
        <dbReference type="SAM" id="Phobius"/>
    </source>
</evidence>
<protein>
    <recommendedName>
        <fullName evidence="4">Dipeptidylpeptidase IV N-terminal domain-containing protein</fullName>
    </recommendedName>
</protein>
<keyword evidence="1" id="KW-1133">Transmembrane helix</keyword>
<dbReference type="SUPFAM" id="SSF82171">
    <property type="entry name" value="DPP6 N-terminal domain-like"/>
    <property type="match status" value="1"/>
</dbReference>
<organism evidence="2 3">
    <name type="scientific">Candidatus Yanofskybacteria bacterium RIFCSPHIGHO2_02_FULL_39_10</name>
    <dbReference type="NCBI Taxonomy" id="1802674"/>
    <lineage>
        <taxon>Bacteria</taxon>
        <taxon>Candidatus Yanofskyibacteriota</taxon>
    </lineage>
</organism>
<comment type="caution">
    <text evidence="2">The sequence shown here is derived from an EMBL/GenBank/DDBJ whole genome shotgun (WGS) entry which is preliminary data.</text>
</comment>
<dbReference type="EMBL" id="MGJO01000058">
    <property type="protein sequence ID" value="OGN08005.1"/>
    <property type="molecule type" value="Genomic_DNA"/>
</dbReference>
<keyword evidence="1" id="KW-0472">Membrane</keyword>
<gene>
    <name evidence="2" type="ORF">A3C61_02110</name>
</gene>
<dbReference type="Gene3D" id="2.120.10.30">
    <property type="entry name" value="TolB, C-terminal domain"/>
    <property type="match status" value="2"/>
</dbReference>
<sequence>MRGTKFLSFLIISLILTAFLAGYIMVNRGLGSGSKSKTGTILDKFGEQQLTDSKEQVPEGNGIFPISSVKVVSVSNSSDRKGTIYFEKNTGKLFEFDFSSNQEQVISDTVLPNFLSSIWSPVKKEALNLFYSPGNTKITYHNYDTGKTNDLNNNIRSVAFSPDGNMIAYYLTNTIDSDESYPPTNEMAPVTSQINKLYISQPDGTYPKKILDTRITDLEISWPIKDQLSFITPDREVFLLTESGRLTKFLEPRTNLTTKWSVGGKKLLFSWGEDITNQQLWLKDTESKSEKNLTLSIIASRCAWSIDNINIFCAVAKTPSIDDIYRINTNTGSQELLVEPAMPLEDIFLTAVEDYLIFKNAADEKLYGVKLLP</sequence>
<dbReference type="AlphaFoldDB" id="A0A1F8F4C5"/>
<name>A0A1F8F4C5_9BACT</name>
<proteinExistence type="predicted"/>